<feature type="binding site" evidence="1">
    <location>
        <position position="149"/>
    </location>
    <ligand>
        <name>Mn(2+)</name>
        <dbReference type="ChEBI" id="CHEBI:29035"/>
        <label>2</label>
    </ligand>
</feature>
<dbReference type="EMBL" id="JACHHJ010000002">
    <property type="protein sequence ID" value="MBB6450050.1"/>
    <property type="molecule type" value="Genomic_DNA"/>
</dbReference>
<reference evidence="3 4" key="1">
    <citation type="submission" date="2020-08" db="EMBL/GenBank/DDBJ databases">
        <title>Genomic Encyclopedia of Type Strains, Phase IV (KMG-IV): sequencing the most valuable type-strain genomes for metagenomic binning, comparative biology and taxonomic classification.</title>
        <authorList>
            <person name="Goeker M."/>
        </authorList>
    </citation>
    <scope>NUCLEOTIDE SEQUENCE [LARGE SCALE GENOMIC DNA]</scope>
    <source>
        <strain evidence="3 4">DSM 21769</strain>
    </source>
</reference>
<dbReference type="SUPFAM" id="SSF55031">
    <property type="entry name" value="Bacterial exopeptidase dimerisation domain"/>
    <property type="match status" value="1"/>
</dbReference>
<dbReference type="Proteomes" id="UP000568839">
    <property type="component" value="Unassembled WGS sequence"/>
</dbReference>
<feature type="binding site" evidence="1">
    <location>
        <position position="151"/>
    </location>
    <ligand>
        <name>Mn(2+)</name>
        <dbReference type="ChEBI" id="CHEBI:29035"/>
        <label>2</label>
    </ligand>
</feature>
<comment type="caution">
    <text evidence="3">The sequence shown here is derived from an EMBL/GenBank/DDBJ whole genome shotgun (WGS) entry which is preliminary data.</text>
</comment>
<dbReference type="InterPro" id="IPR017439">
    <property type="entry name" value="Amidohydrolase"/>
</dbReference>
<dbReference type="PIRSF" id="PIRSF005962">
    <property type="entry name" value="Pept_M20D_amidohydro"/>
    <property type="match status" value="1"/>
</dbReference>
<dbReference type="GO" id="GO:0046657">
    <property type="term" value="P:folic acid catabolic process"/>
    <property type="evidence" value="ECO:0007669"/>
    <property type="project" value="TreeGrafter"/>
</dbReference>
<dbReference type="GO" id="GO:0046872">
    <property type="term" value="F:metal ion binding"/>
    <property type="evidence" value="ECO:0007669"/>
    <property type="project" value="UniProtKB-KW"/>
</dbReference>
<dbReference type="GO" id="GO:0016805">
    <property type="term" value="F:dipeptidase activity"/>
    <property type="evidence" value="ECO:0007669"/>
    <property type="project" value="TreeGrafter"/>
</dbReference>
<dbReference type="GO" id="GO:0071713">
    <property type="term" value="F:para-aminobenzoyl-glutamate hydrolase activity"/>
    <property type="evidence" value="ECO:0007669"/>
    <property type="project" value="TreeGrafter"/>
</dbReference>
<accession>A0A841PMR6</accession>
<keyword evidence="4" id="KW-1185">Reference proteome</keyword>
<dbReference type="PANTHER" id="PTHR30575">
    <property type="entry name" value="PEPTIDASE M20"/>
    <property type="match status" value="1"/>
</dbReference>
<keyword evidence="1" id="KW-0464">Manganese</keyword>
<feature type="domain" description="Peptidase M20 dimerisation" evidence="2">
    <location>
        <begin position="231"/>
        <end position="322"/>
    </location>
</feature>
<sequence length="438" mass="48016">MSERKNDWVEAMEHYMVDIRRRLHRVPEEGWTEYVATATIFEELQPLAFHLYMGVEAIESHSRYGVPGEEELEKAKTRARSKGVAEGFIHQMEGGHTGVAAVMDTEQPGPHLAFRFDIDALSVKESGDDCHFPAAHSFQSEEPGHMHACAHDGHTAIGLAFAHYLSEHKEQLSGKFTLLFQPAEEGGRGAKSMVDKGWLDDVDYFASSHIGIHNLSVGEISAMTSSFLASKKFDVSFQGEASHAGAKPELGRNALVAAASFVQGSYGISRHSEGQTRINLGTLHAGTGRNVVADTAMIQGEVRGETTALNDYMFTEVERIAEGAARMANVEAEVSVVGEGITGECDPEWRSILDQAAKNTVYINKIHDELPLGASEDVTYMMKRVQDRGGKATFMLLGTALPYGHHHPAFDFEEGVLNVGLSAYIAITTELMQRESFM</sequence>
<dbReference type="InterPro" id="IPR036264">
    <property type="entry name" value="Bact_exopeptidase_dim_dom"/>
</dbReference>
<dbReference type="GO" id="GO:0005737">
    <property type="term" value="C:cytoplasm"/>
    <property type="evidence" value="ECO:0007669"/>
    <property type="project" value="TreeGrafter"/>
</dbReference>
<dbReference type="RefSeq" id="WP_184403971.1">
    <property type="nucleotide sequence ID" value="NZ_JACHHJ010000002.1"/>
</dbReference>
<feature type="binding site" evidence="1">
    <location>
        <position position="209"/>
    </location>
    <ligand>
        <name>Mn(2+)</name>
        <dbReference type="ChEBI" id="CHEBI:29035"/>
        <label>2</label>
    </ligand>
</feature>
<evidence type="ECO:0000313" key="4">
    <source>
        <dbReference type="Proteomes" id="UP000568839"/>
    </source>
</evidence>
<keyword evidence="1" id="KW-0479">Metal-binding</keyword>
<dbReference type="AlphaFoldDB" id="A0A841PMR6"/>
<proteinExistence type="predicted"/>
<evidence type="ECO:0000259" key="2">
    <source>
        <dbReference type="Pfam" id="PF07687"/>
    </source>
</evidence>
<dbReference type="Pfam" id="PF01546">
    <property type="entry name" value="Peptidase_M20"/>
    <property type="match status" value="1"/>
</dbReference>
<evidence type="ECO:0000256" key="1">
    <source>
        <dbReference type="PIRSR" id="PIRSR005962-1"/>
    </source>
</evidence>
<feature type="binding site" evidence="1">
    <location>
        <position position="185"/>
    </location>
    <ligand>
        <name>Mn(2+)</name>
        <dbReference type="ChEBI" id="CHEBI:29035"/>
        <label>2</label>
    </ligand>
</feature>
<protein>
    <submittedName>
        <fullName evidence="3">Aminobenzoyl-glutamate utilization protein A</fullName>
    </submittedName>
</protein>
<dbReference type="PANTHER" id="PTHR30575:SF3">
    <property type="entry name" value="PEPTIDASE M20 DIMERISATION DOMAIN-CONTAINING PROTEIN"/>
    <property type="match status" value="1"/>
</dbReference>
<dbReference type="InterPro" id="IPR002933">
    <property type="entry name" value="Peptidase_M20"/>
</dbReference>
<gene>
    <name evidence="3" type="ORF">HNR44_002028</name>
</gene>
<dbReference type="Gene3D" id="3.40.630.10">
    <property type="entry name" value="Zn peptidases"/>
    <property type="match status" value="2"/>
</dbReference>
<feature type="binding site" evidence="1">
    <location>
        <position position="406"/>
    </location>
    <ligand>
        <name>Mn(2+)</name>
        <dbReference type="ChEBI" id="CHEBI:29035"/>
        <label>2</label>
    </ligand>
</feature>
<comment type="cofactor">
    <cofactor evidence="1">
        <name>Mn(2+)</name>
        <dbReference type="ChEBI" id="CHEBI:29035"/>
    </cofactor>
    <text evidence="1">The Mn(2+) ion enhances activity.</text>
</comment>
<dbReference type="SUPFAM" id="SSF53187">
    <property type="entry name" value="Zn-dependent exopeptidases"/>
    <property type="match status" value="1"/>
</dbReference>
<evidence type="ECO:0000313" key="3">
    <source>
        <dbReference type="EMBL" id="MBB6450050.1"/>
    </source>
</evidence>
<dbReference type="InterPro" id="IPR052030">
    <property type="entry name" value="Peptidase_M20/M20A_hydrolases"/>
</dbReference>
<name>A0A841PMR6_9BACL</name>
<organism evidence="3 4">
    <name type="scientific">Geomicrobium halophilum</name>
    <dbReference type="NCBI Taxonomy" id="549000"/>
    <lineage>
        <taxon>Bacteria</taxon>
        <taxon>Bacillati</taxon>
        <taxon>Bacillota</taxon>
        <taxon>Bacilli</taxon>
        <taxon>Bacillales</taxon>
        <taxon>Geomicrobium</taxon>
    </lineage>
</organism>
<dbReference type="InterPro" id="IPR011650">
    <property type="entry name" value="Peptidase_M20_dimer"/>
</dbReference>
<dbReference type="NCBIfam" id="TIGR01891">
    <property type="entry name" value="amidohydrolases"/>
    <property type="match status" value="1"/>
</dbReference>
<dbReference type="Pfam" id="PF07687">
    <property type="entry name" value="M20_dimer"/>
    <property type="match status" value="1"/>
</dbReference>